<evidence type="ECO:0008006" key="3">
    <source>
        <dbReference type="Google" id="ProtNLM"/>
    </source>
</evidence>
<dbReference type="InterPro" id="IPR036047">
    <property type="entry name" value="F-box-like_dom_sf"/>
</dbReference>
<name>A0A6A5UWR8_9PLEO</name>
<dbReference type="AlphaFoldDB" id="A0A6A5UWR8"/>
<gene>
    <name evidence="1" type="ORF">BU23DRAFT_557909</name>
</gene>
<organism evidence="1 2">
    <name type="scientific">Bimuria novae-zelandiae CBS 107.79</name>
    <dbReference type="NCBI Taxonomy" id="1447943"/>
    <lineage>
        <taxon>Eukaryota</taxon>
        <taxon>Fungi</taxon>
        <taxon>Dikarya</taxon>
        <taxon>Ascomycota</taxon>
        <taxon>Pezizomycotina</taxon>
        <taxon>Dothideomycetes</taxon>
        <taxon>Pleosporomycetidae</taxon>
        <taxon>Pleosporales</taxon>
        <taxon>Massarineae</taxon>
        <taxon>Didymosphaeriaceae</taxon>
        <taxon>Bimuria</taxon>
    </lineage>
</organism>
<evidence type="ECO:0000313" key="2">
    <source>
        <dbReference type="Proteomes" id="UP000800036"/>
    </source>
</evidence>
<proteinExistence type="predicted"/>
<dbReference type="SUPFAM" id="SSF81383">
    <property type="entry name" value="F-box domain"/>
    <property type="match status" value="1"/>
</dbReference>
<protein>
    <recommendedName>
        <fullName evidence="3">F-box domain-containing protein</fullName>
    </recommendedName>
</protein>
<dbReference type="Proteomes" id="UP000800036">
    <property type="component" value="Unassembled WGS sequence"/>
</dbReference>
<keyword evidence="2" id="KW-1185">Reference proteome</keyword>
<evidence type="ECO:0000313" key="1">
    <source>
        <dbReference type="EMBL" id="KAF1969235.1"/>
    </source>
</evidence>
<sequence length="397" mass="46215">MAFSDLSVDLIYVIFSHLQSDQAELHSLALSCRQFRDIAQRFMVRDASITHSIKGSRAKLFLRTLLKRPDLVSHVHRLKFDLLREDIHWPEEQQIIHQITRRLTNLREFCYLSRDYKFWHYSVPLPLKWERDHAHDQVRRVEWHHNMAPWELRKCMELPRIEAIYVLELQDISSGRFTSFKVPARKHKTSTLAELRLGSPDEMAYQSLNMLLHLPKSLKKIAFEARSVHQSALAPTALVLLLEPARDTLEELHLEIYAGKLGPPSRPADLSAFVSLTKLSLPFRYIFAPVVEVQYHADAHLPTYLQELEITFIPDRNSPDPATTKYYDALIGWLRTIDGQHEVPLRMPSLTRVTLRRKDHLSVGTDLPAERLQEVLQGWRSQSEGLAEGRLIVDYHH</sequence>
<reference evidence="1" key="1">
    <citation type="journal article" date="2020" name="Stud. Mycol.">
        <title>101 Dothideomycetes genomes: a test case for predicting lifestyles and emergence of pathogens.</title>
        <authorList>
            <person name="Haridas S."/>
            <person name="Albert R."/>
            <person name="Binder M."/>
            <person name="Bloem J."/>
            <person name="Labutti K."/>
            <person name="Salamov A."/>
            <person name="Andreopoulos B."/>
            <person name="Baker S."/>
            <person name="Barry K."/>
            <person name="Bills G."/>
            <person name="Bluhm B."/>
            <person name="Cannon C."/>
            <person name="Castanera R."/>
            <person name="Culley D."/>
            <person name="Daum C."/>
            <person name="Ezra D."/>
            <person name="Gonzalez J."/>
            <person name="Henrissat B."/>
            <person name="Kuo A."/>
            <person name="Liang C."/>
            <person name="Lipzen A."/>
            <person name="Lutzoni F."/>
            <person name="Magnuson J."/>
            <person name="Mondo S."/>
            <person name="Nolan M."/>
            <person name="Ohm R."/>
            <person name="Pangilinan J."/>
            <person name="Park H.-J."/>
            <person name="Ramirez L."/>
            <person name="Alfaro M."/>
            <person name="Sun H."/>
            <person name="Tritt A."/>
            <person name="Yoshinaga Y."/>
            <person name="Zwiers L.-H."/>
            <person name="Turgeon B."/>
            <person name="Goodwin S."/>
            <person name="Spatafora J."/>
            <person name="Crous P."/>
            <person name="Grigoriev I."/>
        </authorList>
    </citation>
    <scope>NUCLEOTIDE SEQUENCE</scope>
    <source>
        <strain evidence="1">CBS 107.79</strain>
    </source>
</reference>
<dbReference type="EMBL" id="ML976712">
    <property type="protein sequence ID" value="KAF1969235.1"/>
    <property type="molecule type" value="Genomic_DNA"/>
</dbReference>
<dbReference type="OrthoDB" id="3719074at2759"/>
<accession>A0A6A5UWR8</accession>